<dbReference type="EMBL" id="JDSS02000027">
    <property type="protein sequence ID" value="KFB67561.1"/>
    <property type="molecule type" value="Genomic_DNA"/>
</dbReference>
<name>A0A084XYL7_9PROT</name>
<organism evidence="2 3">
    <name type="scientific">Candidatus Accumulibacter vicinus</name>
    <dbReference type="NCBI Taxonomy" id="2954382"/>
    <lineage>
        <taxon>Bacteria</taxon>
        <taxon>Pseudomonadati</taxon>
        <taxon>Pseudomonadota</taxon>
        <taxon>Betaproteobacteria</taxon>
        <taxon>Candidatus Accumulibacter</taxon>
    </lineage>
</organism>
<protein>
    <submittedName>
        <fullName evidence="2">Uncharacterized protein</fullName>
    </submittedName>
</protein>
<evidence type="ECO:0000313" key="2">
    <source>
        <dbReference type="EMBL" id="KFB67561.1"/>
    </source>
</evidence>
<feature type="region of interest" description="Disordered" evidence="1">
    <location>
        <begin position="48"/>
        <end position="69"/>
    </location>
</feature>
<evidence type="ECO:0000256" key="1">
    <source>
        <dbReference type="SAM" id="MobiDB-lite"/>
    </source>
</evidence>
<proteinExistence type="predicted"/>
<accession>A0A084XYL7</accession>
<gene>
    <name evidence="2" type="ORF">CAPSK01_003004</name>
</gene>
<dbReference type="Proteomes" id="UP000019812">
    <property type="component" value="Unassembled WGS sequence"/>
</dbReference>
<dbReference type="AlphaFoldDB" id="A0A084XYL7"/>
<evidence type="ECO:0000313" key="3">
    <source>
        <dbReference type="Proteomes" id="UP000019812"/>
    </source>
</evidence>
<reference evidence="2 3" key="1">
    <citation type="submission" date="2014-07" db="EMBL/GenBank/DDBJ databases">
        <title>Expanding our view of genomic diversity in Candidatus Accumulibacter clades.</title>
        <authorList>
            <person name="Skennerton C.T."/>
            <person name="Barr J.J."/>
            <person name="Slater F.R."/>
            <person name="Bond P.L."/>
            <person name="Tyson G.W."/>
        </authorList>
    </citation>
    <scope>NUCLEOTIDE SEQUENCE [LARGE SCALE GENOMIC DNA]</scope>
    <source>
        <strain evidence="3">SK-01</strain>
    </source>
</reference>
<sequence length="69" mass="7639">MLDEQPALGDELAPAVEEAGLTLQDAAAALWGIEHLREFLQFEAQQTTGRECSAHARQTQLLPQPLRQQ</sequence>
<feature type="compositionally biased region" description="Low complexity" evidence="1">
    <location>
        <begin position="57"/>
        <end position="69"/>
    </location>
</feature>
<comment type="caution">
    <text evidence="2">The sequence shown here is derived from an EMBL/GenBank/DDBJ whole genome shotgun (WGS) entry which is preliminary data.</text>
</comment>